<dbReference type="Proteomes" id="UP000192917">
    <property type="component" value="Unassembled WGS sequence"/>
</dbReference>
<organism evidence="1 2">
    <name type="scientific">Tistlia consotensis USBA 355</name>
    <dbReference type="NCBI Taxonomy" id="560819"/>
    <lineage>
        <taxon>Bacteria</taxon>
        <taxon>Pseudomonadati</taxon>
        <taxon>Pseudomonadota</taxon>
        <taxon>Alphaproteobacteria</taxon>
        <taxon>Rhodospirillales</taxon>
        <taxon>Rhodovibrionaceae</taxon>
        <taxon>Tistlia</taxon>
    </lineage>
</organism>
<dbReference type="GO" id="GO:0008684">
    <property type="term" value="F:2-oxopent-4-enoate hydratase activity"/>
    <property type="evidence" value="ECO:0007669"/>
    <property type="project" value="TreeGrafter"/>
</dbReference>
<dbReference type="PANTHER" id="PTHR30143:SF0">
    <property type="entry name" value="2-KETO-4-PENTENOATE HYDRATASE"/>
    <property type="match status" value="1"/>
</dbReference>
<protein>
    <submittedName>
        <fullName evidence="1">2-keto-4-pentenoate hydratase</fullName>
    </submittedName>
</protein>
<dbReference type="Gene3D" id="3.90.850.10">
    <property type="entry name" value="Fumarylacetoacetase-like, C-terminal domain"/>
    <property type="match status" value="1"/>
</dbReference>
<reference evidence="1 2" key="1">
    <citation type="submission" date="2017-04" db="EMBL/GenBank/DDBJ databases">
        <authorList>
            <person name="Afonso C.L."/>
            <person name="Miller P.J."/>
            <person name="Scott M.A."/>
            <person name="Spackman E."/>
            <person name="Goraichik I."/>
            <person name="Dimitrov K.M."/>
            <person name="Suarez D.L."/>
            <person name="Swayne D.E."/>
        </authorList>
    </citation>
    <scope>NUCLEOTIDE SEQUENCE [LARGE SCALE GENOMIC DNA]</scope>
    <source>
        <strain evidence="1 2">USBA 355</strain>
    </source>
</reference>
<dbReference type="SUPFAM" id="SSF56529">
    <property type="entry name" value="FAH"/>
    <property type="match status" value="1"/>
</dbReference>
<evidence type="ECO:0000313" key="2">
    <source>
        <dbReference type="Proteomes" id="UP000192917"/>
    </source>
</evidence>
<dbReference type="AlphaFoldDB" id="A0A1Y6B3Z7"/>
<accession>A0A1Y6B3Z7</accession>
<dbReference type="EMBL" id="FWZX01000001">
    <property type="protein sequence ID" value="SME90494.1"/>
    <property type="molecule type" value="Genomic_DNA"/>
</dbReference>
<proteinExistence type="predicted"/>
<name>A0A1Y6B3Z7_9PROT</name>
<sequence length="253" mass="26127">MRMARNSEYPEVASLARALAEAERDSRKLAAAELTVPDSFEAALAVQAATLRALGTPAVAWKVAIRPDGQSVGAPIARLGRFGPDGRASLAGWGAEAIEVEIAFRLGAELPPPEDATEETVRAAVAAVHLGVEVIRLRLVEGPGAPFPLFLADRLGNGGYLLGPDIAPGRLAALPPLAVRGDGETVFEGTAAHPNGDPLAPLVAWAKAPVRGAEGPRAGQVVTTGSFCGVVPLGATERLEIDWMASLTIERGG</sequence>
<evidence type="ECO:0000313" key="1">
    <source>
        <dbReference type="EMBL" id="SME90494.1"/>
    </source>
</evidence>
<dbReference type="InterPro" id="IPR050772">
    <property type="entry name" value="Hydratase-Decarb/MhpD_sf"/>
</dbReference>
<keyword evidence="2" id="KW-1185">Reference proteome</keyword>
<dbReference type="InterPro" id="IPR036663">
    <property type="entry name" value="Fumarylacetoacetase_C_sf"/>
</dbReference>
<gene>
    <name evidence="1" type="ORF">SAMN05428998_101318</name>
</gene>
<dbReference type="GO" id="GO:0005737">
    <property type="term" value="C:cytoplasm"/>
    <property type="evidence" value="ECO:0007669"/>
    <property type="project" value="TreeGrafter"/>
</dbReference>
<dbReference type="STRING" id="560819.SAMN05428998_101318"/>
<dbReference type="PANTHER" id="PTHR30143">
    <property type="entry name" value="ACID HYDRATASE"/>
    <property type="match status" value="1"/>
</dbReference>